<accession>A0A0A9AR69</accession>
<keyword evidence="1" id="KW-0812">Transmembrane</keyword>
<keyword evidence="1" id="KW-1133">Transmembrane helix</keyword>
<sequence length="36" mass="4130">MEVELASFFAYPLVVLMLVTIIMRCLLFSIIGYSFV</sequence>
<keyword evidence="1" id="KW-0472">Membrane</keyword>
<dbReference type="EMBL" id="GBRH01245522">
    <property type="protein sequence ID" value="JAD52373.1"/>
    <property type="molecule type" value="Transcribed_RNA"/>
</dbReference>
<dbReference type="AlphaFoldDB" id="A0A0A9AR69"/>
<protein>
    <submittedName>
        <fullName evidence="2">Uncharacterized protein</fullName>
    </submittedName>
</protein>
<reference evidence="2" key="1">
    <citation type="submission" date="2014-09" db="EMBL/GenBank/DDBJ databases">
        <authorList>
            <person name="Magalhaes I.L.F."/>
            <person name="Oliveira U."/>
            <person name="Santos F.R."/>
            <person name="Vidigal T.H.D.A."/>
            <person name="Brescovit A.D."/>
            <person name="Santos A.J."/>
        </authorList>
    </citation>
    <scope>NUCLEOTIDE SEQUENCE</scope>
    <source>
        <tissue evidence="2">Shoot tissue taken approximately 20 cm above the soil surface</tissue>
    </source>
</reference>
<organism evidence="2">
    <name type="scientific">Arundo donax</name>
    <name type="common">Giant reed</name>
    <name type="synonym">Donax arundinaceus</name>
    <dbReference type="NCBI Taxonomy" id="35708"/>
    <lineage>
        <taxon>Eukaryota</taxon>
        <taxon>Viridiplantae</taxon>
        <taxon>Streptophyta</taxon>
        <taxon>Embryophyta</taxon>
        <taxon>Tracheophyta</taxon>
        <taxon>Spermatophyta</taxon>
        <taxon>Magnoliopsida</taxon>
        <taxon>Liliopsida</taxon>
        <taxon>Poales</taxon>
        <taxon>Poaceae</taxon>
        <taxon>PACMAD clade</taxon>
        <taxon>Arundinoideae</taxon>
        <taxon>Arundineae</taxon>
        <taxon>Arundo</taxon>
    </lineage>
</organism>
<feature type="transmembrane region" description="Helical" evidence="1">
    <location>
        <begin position="12"/>
        <end position="35"/>
    </location>
</feature>
<evidence type="ECO:0000256" key="1">
    <source>
        <dbReference type="SAM" id="Phobius"/>
    </source>
</evidence>
<reference evidence="2" key="2">
    <citation type="journal article" date="2015" name="Data Brief">
        <title>Shoot transcriptome of the giant reed, Arundo donax.</title>
        <authorList>
            <person name="Barrero R.A."/>
            <person name="Guerrero F.D."/>
            <person name="Moolhuijzen P."/>
            <person name="Goolsby J.A."/>
            <person name="Tidwell J."/>
            <person name="Bellgard S.E."/>
            <person name="Bellgard M.I."/>
        </authorList>
    </citation>
    <scope>NUCLEOTIDE SEQUENCE</scope>
    <source>
        <tissue evidence="2">Shoot tissue taken approximately 20 cm above the soil surface</tissue>
    </source>
</reference>
<proteinExistence type="predicted"/>
<name>A0A0A9AR69_ARUDO</name>
<evidence type="ECO:0000313" key="2">
    <source>
        <dbReference type="EMBL" id="JAD52373.1"/>
    </source>
</evidence>